<reference evidence="1 2" key="1">
    <citation type="submission" date="2016-10" db="EMBL/GenBank/DDBJ databases">
        <authorList>
            <person name="de Groot N.N."/>
        </authorList>
    </citation>
    <scope>NUCLEOTIDE SEQUENCE [LARGE SCALE GENOMIC DNA]</scope>
    <source>
        <strain evidence="1 2">LMG 2247</strain>
    </source>
</reference>
<accession>A0A1G7Y898</accession>
<dbReference type="Proteomes" id="UP000199706">
    <property type="component" value="Unassembled WGS sequence"/>
</dbReference>
<proteinExistence type="predicted"/>
<gene>
    <name evidence="1" type="ORF">SAMN05216466_10677</name>
</gene>
<protein>
    <submittedName>
        <fullName evidence="1">Uncharacterized protein</fullName>
    </submittedName>
</protein>
<evidence type="ECO:0000313" key="2">
    <source>
        <dbReference type="Proteomes" id="UP000199706"/>
    </source>
</evidence>
<name>A0A1G7Y898_9BURK</name>
<dbReference type="OrthoDB" id="9091379at2"/>
<dbReference type="RefSeq" id="WP_090685364.1">
    <property type="nucleotide sequence ID" value="NZ_FNCJ01000006.1"/>
</dbReference>
<dbReference type="AlphaFoldDB" id="A0A1G7Y898"/>
<sequence>MSQPKRTIHRVTTSQDPHAYIYAWLVDLAGRRLSQRDVFVPDWVDPNWFDMERVGFYFTVPSEHWSAVLVRGSDETVAMVESMEADIAEHEQDPEYDRRQLARERLKVRGLRKHEKLPSLETALADHEQDPTYDRRRLARERQQVHALRKRGGLVSHAELHAQATCLLDGTFAQRSQIGKYRVFRSVAVEVEAFADMLADQADWLIIPVIPAFSWKEVPPEFPVDDPRYGSPMVHAETRTPCPWQPLVQERGVFV</sequence>
<dbReference type="EMBL" id="FNCJ01000006">
    <property type="protein sequence ID" value="SDG92597.1"/>
    <property type="molecule type" value="Genomic_DNA"/>
</dbReference>
<organism evidence="1 2">
    <name type="scientific">Paraburkholderia phenazinium</name>
    <dbReference type="NCBI Taxonomy" id="60549"/>
    <lineage>
        <taxon>Bacteria</taxon>
        <taxon>Pseudomonadati</taxon>
        <taxon>Pseudomonadota</taxon>
        <taxon>Betaproteobacteria</taxon>
        <taxon>Burkholderiales</taxon>
        <taxon>Burkholderiaceae</taxon>
        <taxon>Paraburkholderia</taxon>
    </lineage>
</organism>
<evidence type="ECO:0000313" key="1">
    <source>
        <dbReference type="EMBL" id="SDG92597.1"/>
    </source>
</evidence>